<dbReference type="PANTHER" id="PTHR43433:SF1">
    <property type="entry name" value="BLL5160 PROTEIN"/>
    <property type="match status" value="1"/>
</dbReference>
<feature type="domain" description="AB hydrolase-1" evidence="1">
    <location>
        <begin position="29"/>
        <end position="278"/>
    </location>
</feature>
<comment type="caution">
    <text evidence="2">The sequence shown here is derived from an EMBL/GenBank/DDBJ whole genome shotgun (WGS) entry which is preliminary data.</text>
</comment>
<dbReference type="Proteomes" id="UP001147653">
    <property type="component" value="Unassembled WGS sequence"/>
</dbReference>
<dbReference type="Pfam" id="PF00561">
    <property type="entry name" value="Abhydrolase_1"/>
    <property type="match status" value="1"/>
</dbReference>
<protein>
    <submittedName>
        <fullName evidence="2">Alpha/beta hydrolase</fullName>
    </submittedName>
</protein>
<organism evidence="2 3">
    <name type="scientific">Solirubrobacter phytolaccae</name>
    <dbReference type="NCBI Taxonomy" id="1404360"/>
    <lineage>
        <taxon>Bacteria</taxon>
        <taxon>Bacillati</taxon>
        <taxon>Actinomycetota</taxon>
        <taxon>Thermoleophilia</taxon>
        <taxon>Solirubrobacterales</taxon>
        <taxon>Solirubrobacteraceae</taxon>
        <taxon>Solirubrobacter</taxon>
    </lineage>
</organism>
<dbReference type="SUPFAM" id="SSF53474">
    <property type="entry name" value="alpha/beta-Hydrolases"/>
    <property type="match status" value="1"/>
</dbReference>
<name>A0A9X3SAA5_9ACTN</name>
<dbReference type="InterPro" id="IPR000073">
    <property type="entry name" value="AB_hydrolase_1"/>
</dbReference>
<evidence type="ECO:0000259" key="1">
    <source>
        <dbReference type="Pfam" id="PF00561"/>
    </source>
</evidence>
<keyword evidence="2" id="KW-0378">Hydrolase</keyword>
<dbReference type="GO" id="GO:0016787">
    <property type="term" value="F:hydrolase activity"/>
    <property type="evidence" value="ECO:0007669"/>
    <property type="project" value="UniProtKB-KW"/>
</dbReference>
<sequence length="293" mass="31450">MTTDTLNTTQIAATDAGPIEYRTIGGGTPVLVLHGTPGGIDQAELMARFLPAGFEAILVSRPGYLDTPLGDYPGFDAEAYLLVALLDHLGIERAGVLAWSGAGPVAYRLAALHPDRISALVTIAAVSEAFTVAPLDLGNRFLMGTKVGARIIRMLAEHQPEQLIDGTLKTEGTLTPEQRKARLAEILEDDVKRRFVLDLARTVDLGRARKAGYERDCRLFTEIETLELERITQPTLIVHGNADAELPVAHSVHAAAAIPNARLLTLETGTHLAFYAHPSAALAQAEAVRTLRG</sequence>
<dbReference type="RefSeq" id="WP_270024435.1">
    <property type="nucleotide sequence ID" value="NZ_JAPDDP010000009.1"/>
</dbReference>
<dbReference type="PANTHER" id="PTHR43433">
    <property type="entry name" value="HYDROLASE, ALPHA/BETA FOLD FAMILY PROTEIN"/>
    <property type="match status" value="1"/>
</dbReference>
<dbReference type="EMBL" id="JAPDDP010000009">
    <property type="protein sequence ID" value="MDA0180125.1"/>
    <property type="molecule type" value="Genomic_DNA"/>
</dbReference>
<reference evidence="2" key="1">
    <citation type="submission" date="2022-10" db="EMBL/GenBank/DDBJ databases">
        <title>The WGS of Solirubrobacter phytolaccae KCTC 29190.</title>
        <authorList>
            <person name="Jiang Z."/>
        </authorList>
    </citation>
    <scope>NUCLEOTIDE SEQUENCE</scope>
    <source>
        <strain evidence="2">KCTC 29190</strain>
    </source>
</reference>
<dbReference type="Gene3D" id="3.40.50.1820">
    <property type="entry name" value="alpha/beta hydrolase"/>
    <property type="match status" value="1"/>
</dbReference>
<proteinExistence type="predicted"/>
<gene>
    <name evidence="2" type="ORF">OJ997_07450</name>
</gene>
<dbReference type="AlphaFoldDB" id="A0A9X3SAA5"/>
<keyword evidence="3" id="KW-1185">Reference proteome</keyword>
<accession>A0A9X3SAA5</accession>
<dbReference type="InterPro" id="IPR050471">
    <property type="entry name" value="AB_hydrolase"/>
</dbReference>
<dbReference type="InterPro" id="IPR029058">
    <property type="entry name" value="AB_hydrolase_fold"/>
</dbReference>
<evidence type="ECO:0000313" key="3">
    <source>
        <dbReference type="Proteomes" id="UP001147653"/>
    </source>
</evidence>
<evidence type="ECO:0000313" key="2">
    <source>
        <dbReference type="EMBL" id="MDA0180125.1"/>
    </source>
</evidence>